<evidence type="ECO:0000313" key="3">
    <source>
        <dbReference type="Proteomes" id="UP001187531"/>
    </source>
</evidence>
<name>A0AA88I1L8_ARTSF</name>
<gene>
    <name evidence="2" type="ORF">QYM36_002678</name>
</gene>
<proteinExistence type="predicted"/>
<keyword evidence="3" id="KW-1185">Reference proteome</keyword>
<dbReference type="AlphaFoldDB" id="A0AA88I1L8"/>
<dbReference type="EMBL" id="JAVRJZ010000005">
    <property type="protein sequence ID" value="KAK2722200.1"/>
    <property type="molecule type" value="Genomic_DNA"/>
</dbReference>
<dbReference type="Proteomes" id="UP001187531">
    <property type="component" value="Unassembled WGS sequence"/>
</dbReference>
<protein>
    <submittedName>
        <fullName evidence="2">Uncharacterized protein</fullName>
    </submittedName>
</protein>
<feature type="compositionally biased region" description="Polar residues" evidence="1">
    <location>
        <begin position="54"/>
        <end position="71"/>
    </location>
</feature>
<evidence type="ECO:0000313" key="2">
    <source>
        <dbReference type="EMBL" id="KAK2722200.1"/>
    </source>
</evidence>
<feature type="region of interest" description="Disordered" evidence="1">
    <location>
        <begin position="1"/>
        <end position="71"/>
    </location>
</feature>
<evidence type="ECO:0000256" key="1">
    <source>
        <dbReference type="SAM" id="MobiDB-lite"/>
    </source>
</evidence>
<organism evidence="2 3">
    <name type="scientific">Artemia franciscana</name>
    <name type="common">Brine shrimp</name>
    <name type="synonym">Artemia sanfranciscana</name>
    <dbReference type="NCBI Taxonomy" id="6661"/>
    <lineage>
        <taxon>Eukaryota</taxon>
        <taxon>Metazoa</taxon>
        <taxon>Ecdysozoa</taxon>
        <taxon>Arthropoda</taxon>
        <taxon>Crustacea</taxon>
        <taxon>Branchiopoda</taxon>
        <taxon>Anostraca</taxon>
        <taxon>Artemiidae</taxon>
        <taxon>Artemia</taxon>
    </lineage>
</organism>
<reference evidence="2" key="1">
    <citation type="submission" date="2023-07" db="EMBL/GenBank/DDBJ databases">
        <title>Chromosome-level genome assembly of Artemia franciscana.</title>
        <authorList>
            <person name="Jo E."/>
        </authorList>
    </citation>
    <scope>NUCLEOTIDE SEQUENCE</scope>
    <source>
        <tissue evidence="2">Whole body</tissue>
    </source>
</reference>
<feature type="compositionally biased region" description="Low complexity" evidence="1">
    <location>
        <begin position="29"/>
        <end position="39"/>
    </location>
</feature>
<accession>A0AA88I1L8</accession>
<sequence length="118" mass="12729">MSGDGPKLLHPEVEPSTSSKNSRGKATPSSPQYASISSSDTSPEGLRESPGPSALNNNARKNNLPQSKTPTFQDKLLCEFRQSNEVFKTASEAYQTNSSAMLGLLKRLVETSEKKGDQ</sequence>
<comment type="caution">
    <text evidence="2">The sequence shown here is derived from an EMBL/GenBank/DDBJ whole genome shotgun (WGS) entry which is preliminary data.</text>
</comment>